<protein>
    <submittedName>
        <fullName evidence="1">Uncharacterized protein</fullName>
    </submittedName>
</protein>
<gene>
    <name evidence="1" type="ORF">SAMN04488074_13628</name>
</gene>
<sequence>MSGTSIVVDPLDSSVELDNELDALRRLGFRPIAVPCVGYVPSGVVNALALHENGVANLFVLLPGGDAQVTRAVIVDDRSRPSTLLNQAFLFRADAVVVASWTREVIEVERRDMAGG</sequence>
<dbReference type="EMBL" id="FNET01000036">
    <property type="protein sequence ID" value="SDN14084.1"/>
    <property type="molecule type" value="Genomic_DNA"/>
</dbReference>
<dbReference type="AlphaFoldDB" id="A0A1G9YYF3"/>
<evidence type="ECO:0000313" key="2">
    <source>
        <dbReference type="Proteomes" id="UP000199682"/>
    </source>
</evidence>
<reference evidence="2" key="1">
    <citation type="submission" date="2016-10" db="EMBL/GenBank/DDBJ databases">
        <authorList>
            <person name="Varghese N."/>
            <person name="Submissions S."/>
        </authorList>
    </citation>
    <scope>NUCLEOTIDE SEQUENCE [LARGE SCALE GENOMIC DNA]</scope>
    <source>
        <strain evidence="2">DSM 44796</strain>
    </source>
</reference>
<accession>A0A1G9YYF3</accession>
<dbReference type="RefSeq" id="WP_090015102.1">
    <property type="nucleotide sequence ID" value="NZ_FNET01000036.1"/>
</dbReference>
<dbReference type="Proteomes" id="UP000199682">
    <property type="component" value="Unassembled WGS sequence"/>
</dbReference>
<proteinExistence type="predicted"/>
<organism evidence="1 2">
    <name type="scientific">Lentzea albidocapillata subsp. violacea</name>
    <dbReference type="NCBI Taxonomy" id="128104"/>
    <lineage>
        <taxon>Bacteria</taxon>
        <taxon>Bacillati</taxon>
        <taxon>Actinomycetota</taxon>
        <taxon>Actinomycetes</taxon>
        <taxon>Pseudonocardiales</taxon>
        <taxon>Pseudonocardiaceae</taxon>
        <taxon>Lentzea</taxon>
    </lineage>
</organism>
<name>A0A1G9YYF3_9PSEU</name>
<evidence type="ECO:0000313" key="1">
    <source>
        <dbReference type="EMBL" id="SDN14084.1"/>
    </source>
</evidence>